<dbReference type="Gene3D" id="3.40.50.1100">
    <property type="match status" value="2"/>
</dbReference>
<evidence type="ECO:0000256" key="1">
    <source>
        <dbReference type="ARBA" id="ARBA00001933"/>
    </source>
</evidence>
<protein>
    <recommendedName>
        <fullName evidence="3 7">Threonine synthase</fullName>
        <ecNumber evidence="7 8">4.2.3.1</ecNumber>
    </recommendedName>
</protein>
<gene>
    <name evidence="10" type="ORF">WMO66_07335</name>
</gene>
<dbReference type="InterPro" id="IPR036052">
    <property type="entry name" value="TrpB-like_PALP_sf"/>
</dbReference>
<evidence type="ECO:0000313" key="10">
    <source>
        <dbReference type="EMBL" id="MEQ2511059.1"/>
    </source>
</evidence>
<evidence type="ECO:0000259" key="9">
    <source>
        <dbReference type="Pfam" id="PF00291"/>
    </source>
</evidence>
<proteinExistence type="inferred from homology"/>
<dbReference type="InterPro" id="IPR026260">
    <property type="entry name" value="Thr_Synthase_bac/arc"/>
</dbReference>
<dbReference type="EMBL" id="JBBMFF010000209">
    <property type="protein sequence ID" value="MEQ2511059.1"/>
    <property type="molecule type" value="Genomic_DNA"/>
</dbReference>
<dbReference type="PIRSF" id="PIRSF038945">
    <property type="entry name" value="Thr_synthase"/>
    <property type="match status" value="1"/>
</dbReference>
<evidence type="ECO:0000256" key="8">
    <source>
        <dbReference type="PIRNR" id="PIRNR038945"/>
    </source>
</evidence>
<feature type="domain" description="Tryptophan synthase beta chain-like PALP" evidence="9">
    <location>
        <begin position="77"/>
        <end position="375"/>
    </location>
</feature>
<dbReference type="CDD" id="cd01563">
    <property type="entry name" value="Thr-synth_1"/>
    <property type="match status" value="1"/>
</dbReference>
<keyword evidence="5 8" id="KW-0456">Lyase</keyword>
<name>A0ABV1G6T5_9FIRM</name>
<evidence type="ECO:0000256" key="3">
    <source>
        <dbReference type="ARBA" id="ARBA00018679"/>
    </source>
</evidence>
<evidence type="ECO:0000256" key="2">
    <source>
        <dbReference type="ARBA" id="ARBA00005517"/>
    </source>
</evidence>
<dbReference type="PANTHER" id="PTHR48078:SF6">
    <property type="entry name" value="L-THREONINE DEHYDRATASE CATABOLIC TDCB"/>
    <property type="match status" value="1"/>
</dbReference>
<dbReference type="PANTHER" id="PTHR48078">
    <property type="entry name" value="THREONINE DEHYDRATASE, MITOCHONDRIAL-RELATED"/>
    <property type="match status" value="1"/>
</dbReference>
<comment type="function">
    <text evidence="8">Catalyzes the gamma-elimination of phosphate from L-phosphohomoserine and the beta-addition of water to produce L-threonine.</text>
</comment>
<dbReference type="EC" id="4.2.3.1" evidence="7 8"/>
<dbReference type="RefSeq" id="WP_349135757.1">
    <property type="nucleotide sequence ID" value="NZ_JBBMFF010000209.1"/>
</dbReference>
<sequence>MNHVKCGRCVRCGREYPAVPNLTNCECGGILDIIYDYDRIRTVLTRETLKNRTERSMWRYRELLPVEPETPAPPLRVGWSPLYEADRLAKELGIAKLWVKDDGQNPTASLKDRASAMAVAKAQEAGAHVIACSSTGNAASSLAGNAAAAGLQTFIFVPSRAPKGKVAQLMTFGATVISVQGSYEDTFELSKQAIDRWGWYNRNAAINPYLSEGKKTVAYEIAEQLDWQMPDFIAISVGDGCTIAGLWKGLKDLHAVGLIDRLPRLISAQAEGCCPINRAIAENRPWEPMEENTLADSIAVGVPRNADKALMAIRESNGLVVNVSDAEIMAAQKLLGRTCGVFGEPAGVTGTAGVKKLCEQGVLPKDATVVSVVTGNGLKDVANAIKACGEPISIPSDMDLLLRAFDEHGINADVK</sequence>
<evidence type="ECO:0000256" key="5">
    <source>
        <dbReference type="ARBA" id="ARBA00023239"/>
    </source>
</evidence>
<evidence type="ECO:0000313" key="11">
    <source>
        <dbReference type="Proteomes" id="UP001491552"/>
    </source>
</evidence>
<dbReference type="NCBIfam" id="NF006050">
    <property type="entry name" value="PRK08197.1"/>
    <property type="match status" value="1"/>
</dbReference>
<dbReference type="InterPro" id="IPR001926">
    <property type="entry name" value="TrpB-like_PALP"/>
</dbReference>
<dbReference type="NCBIfam" id="TIGR00260">
    <property type="entry name" value="thrC"/>
    <property type="match status" value="1"/>
</dbReference>
<keyword evidence="11" id="KW-1185">Reference proteome</keyword>
<keyword evidence="8" id="KW-0791">Threonine biosynthesis</keyword>
<accession>A0ABV1G6T5</accession>
<comment type="catalytic activity">
    <reaction evidence="6 8">
        <text>O-phospho-L-homoserine + H2O = L-threonine + phosphate</text>
        <dbReference type="Rhea" id="RHEA:10840"/>
        <dbReference type="ChEBI" id="CHEBI:15377"/>
        <dbReference type="ChEBI" id="CHEBI:43474"/>
        <dbReference type="ChEBI" id="CHEBI:57590"/>
        <dbReference type="ChEBI" id="CHEBI:57926"/>
        <dbReference type="EC" id="4.2.3.1"/>
    </reaction>
</comment>
<dbReference type="InterPro" id="IPR050147">
    <property type="entry name" value="Ser/Thr_Dehydratase"/>
</dbReference>
<comment type="pathway">
    <text evidence="8">Amino-acid biosynthesis; L-threonine biosynthesis; L-threonine from L-aspartate: step 5/5.</text>
</comment>
<reference evidence="10 11" key="1">
    <citation type="submission" date="2024-03" db="EMBL/GenBank/DDBJ databases">
        <title>Human intestinal bacterial collection.</title>
        <authorList>
            <person name="Pauvert C."/>
            <person name="Hitch T.C.A."/>
            <person name="Clavel T."/>
        </authorList>
    </citation>
    <scope>NUCLEOTIDE SEQUENCE [LARGE SCALE GENOMIC DNA]</scope>
    <source>
        <strain evidence="10 11">CLA-AA-H192</strain>
    </source>
</reference>
<dbReference type="SUPFAM" id="SSF53686">
    <property type="entry name" value="Tryptophan synthase beta subunit-like PLP-dependent enzymes"/>
    <property type="match status" value="1"/>
</dbReference>
<keyword evidence="8" id="KW-0028">Amino-acid biosynthesis</keyword>
<evidence type="ECO:0000256" key="7">
    <source>
        <dbReference type="NCBIfam" id="TIGR00260"/>
    </source>
</evidence>
<comment type="cofactor">
    <cofactor evidence="1 8">
        <name>pyridoxal 5'-phosphate</name>
        <dbReference type="ChEBI" id="CHEBI:597326"/>
    </cofactor>
</comment>
<organism evidence="10 11">
    <name type="scientific">Faecousia intestinalis</name>
    <dbReference type="NCBI Taxonomy" id="3133167"/>
    <lineage>
        <taxon>Bacteria</taxon>
        <taxon>Bacillati</taxon>
        <taxon>Bacillota</taxon>
        <taxon>Clostridia</taxon>
        <taxon>Eubacteriales</taxon>
        <taxon>Oscillospiraceae</taxon>
        <taxon>Faecousia</taxon>
    </lineage>
</organism>
<dbReference type="InterPro" id="IPR004450">
    <property type="entry name" value="Thr_synthase-like"/>
</dbReference>
<dbReference type="Pfam" id="PF00291">
    <property type="entry name" value="PALP"/>
    <property type="match status" value="1"/>
</dbReference>
<comment type="similarity">
    <text evidence="2 8">Belongs to the threonine synthase family.</text>
</comment>
<evidence type="ECO:0000256" key="6">
    <source>
        <dbReference type="ARBA" id="ARBA00049144"/>
    </source>
</evidence>
<evidence type="ECO:0000256" key="4">
    <source>
        <dbReference type="ARBA" id="ARBA00022898"/>
    </source>
</evidence>
<dbReference type="Proteomes" id="UP001491552">
    <property type="component" value="Unassembled WGS sequence"/>
</dbReference>
<keyword evidence="4 8" id="KW-0663">Pyridoxal phosphate</keyword>
<comment type="caution">
    <text evidence="10">The sequence shown here is derived from an EMBL/GenBank/DDBJ whole genome shotgun (WGS) entry which is preliminary data.</text>
</comment>
<dbReference type="GO" id="GO:0004795">
    <property type="term" value="F:threonine synthase activity"/>
    <property type="evidence" value="ECO:0007669"/>
    <property type="project" value="UniProtKB-EC"/>
</dbReference>